<gene>
    <name evidence="1" type="ORF">RCOM_2095610</name>
</gene>
<feature type="non-terminal residue" evidence="1">
    <location>
        <position position="103"/>
    </location>
</feature>
<evidence type="ECO:0000313" key="2">
    <source>
        <dbReference type="Proteomes" id="UP000008311"/>
    </source>
</evidence>
<dbReference type="EMBL" id="EQ984842">
    <property type="protein sequence ID" value="EEF23737.1"/>
    <property type="molecule type" value="Genomic_DNA"/>
</dbReference>
<proteinExistence type="predicted"/>
<evidence type="ECO:0000313" key="1">
    <source>
        <dbReference type="EMBL" id="EEF23737.1"/>
    </source>
</evidence>
<name>B9TK77_RICCO</name>
<sequence length="103" mass="10826">AYSTAFATASRNVSGTGVANYAAQFDAASWSGDVVARTLSFDTVSGSTTSTDIWRFSDKLATQASGTGWNTGRYMVTYNTTTNTPVPFRLASISSTQSSALDT</sequence>
<organism evidence="1 2">
    <name type="scientific">Ricinus communis</name>
    <name type="common">Castor bean</name>
    <dbReference type="NCBI Taxonomy" id="3988"/>
    <lineage>
        <taxon>Eukaryota</taxon>
        <taxon>Viridiplantae</taxon>
        <taxon>Streptophyta</taxon>
        <taxon>Embryophyta</taxon>
        <taxon>Tracheophyta</taxon>
        <taxon>Spermatophyta</taxon>
        <taxon>Magnoliopsida</taxon>
        <taxon>eudicotyledons</taxon>
        <taxon>Gunneridae</taxon>
        <taxon>Pentapetalae</taxon>
        <taxon>rosids</taxon>
        <taxon>fabids</taxon>
        <taxon>Malpighiales</taxon>
        <taxon>Euphorbiaceae</taxon>
        <taxon>Acalyphoideae</taxon>
        <taxon>Acalypheae</taxon>
        <taxon>Ricinus</taxon>
    </lineage>
</organism>
<feature type="non-terminal residue" evidence="1">
    <location>
        <position position="1"/>
    </location>
</feature>
<protein>
    <submittedName>
        <fullName evidence="1">Uncharacterized protein</fullName>
    </submittedName>
</protein>
<dbReference type="InParanoid" id="B9TK77"/>
<dbReference type="AlphaFoldDB" id="B9TK77"/>
<accession>B9TK77</accession>
<dbReference type="Proteomes" id="UP000008311">
    <property type="component" value="Unassembled WGS sequence"/>
</dbReference>
<keyword evidence="2" id="KW-1185">Reference proteome</keyword>
<reference evidence="2" key="1">
    <citation type="journal article" date="2010" name="Nat. Biotechnol.">
        <title>Draft genome sequence of the oilseed species Ricinus communis.</title>
        <authorList>
            <person name="Chan A.P."/>
            <person name="Crabtree J."/>
            <person name="Zhao Q."/>
            <person name="Lorenzi H."/>
            <person name="Orvis J."/>
            <person name="Puiu D."/>
            <person name="Melake-Berhan A."/>
            <person name="Jones K.M."/>
            <person name="Redman J."/>
            <person name="Chen G."/>
            <person name="Cahoon E.B."/>
            <person name="Gedil M."/>
            <person name="Stanke M."/>
            <person name="Haas B.J."/>
            <person name="Wortman J.R."/>
            <person name="Fraser-Liggett C.M."/>
            <person name="Ravel J."/>
            <person name="Rabinowicz P.D."/>
        </authorList>
    </citation>
    <scope>NUCLEOTIDE SEQUENCE [LARGE SCALE GENOMIC DNA]</scope>
    <source>
        <strain evidence="2">cv. Hale</strain>
    </source>
</reference>